<reference evidence="2" key="1">
    <citation type="submission" date="2025-08" db="UniProtKB">
        <authorList>
            <consortium name="RefSeq"/>
        </authorList>
    </citation>
    <scope>IDENTIFICATION</scope>
</reference>
<proteinExistence type="predicted"/>
<keyword evidence="1" id="KW-1185">Reference proteome</keyword>
<sequence length="102" mass="11978">METKCEVKTTVGIDLFKSKFQRLSNVYIVSLIDTLQLPELFIPWKLQEIDDPRNATFAQQEKEYYSTSFLKHIDMHDSILHNTRIQCIQRESIASSNKQDKV</sequence>
<gene>
    <name evidence="2" type="primary">LOC112494039</name>
</gene>
<dbReference type="AlphaFoldDB" id="A0AAJ7RCU6"/>
<dbReference type="GeneID" id="112494039"/>
<dbReference type="Proteomes" id="UP000694920">
    <property type="component" value="Unplaced"/>
</dbReference>
<dbReference type="RefSeq" id="XP_024938605.1">
    <property type="nucleotide sequence ID" value="XM_025082837.1"/>
</dbReference>
<evidence type="ECO:0000313" key="1">
    <source>
        <dbReference type="Proteomes" id="UP000694920"/>
    </source>
</evidence>
<organism evidence="1 2">
    <name type="scientific">Cephus cinctus</name>
    <name type="common">Wheat stem sawfly</name>
    <dbReference type="NCBI Taxonomy" id="211228"/>
    <lineage>
        <taxon>Eukaryota</taxon>
        <taxon>Metazoa</taxon>
        <taxon>Ecdysozoa</taxon>
        <taxon>Arthropoda</taxon>
        <taxon>Hexapoda</taxon>
        <taxon>Insecta</taxon>
        <taxon>Pterygota</taxon>
        <taxon>Neoptera</taxon>
        <taxon>Endopterygota</taxon>
        <taxon>Hymenoptera</taxon>
        <taxon>Cephoidea</taxon>
        <taxon>Cephidae</taxon>
        <taxon>Cephus</taxon>
    </lineage>
</organism>
<name>A0AAJ7RCU6_CEPCN</name>
<accession>A0AAJ7RCU6</accession>
<protein>
    <submittedName>
        <fullName evidence="2">Uncharacterized protein LOC112494039 isoform X2</fullName>
    </submittedName>
</protein>
<evidence type="ECO:0000313" key="2">
    <source>
        <dbReference type="RefSeq" id="XP_024938605.1"/>
    </source>
</evidence>